<sequence>MNRVVIVGASAGGLSTAEALRRAGHEGPIALVGEEPEPPYDRPPLSKQLLGGHWDADRLALRSSAELGALELDLRLGVPATGLDQQARSVLLADGREIEYDALVVATGARPRRLPGTAGIVGVHTLRTLRDALALRARLGPGMRLVVVGAGFLGTEVAAAARGLGVRVTLVEPAPVPLAAAVGEQAGRFLTGLHQEHGVELRTGATVTEVLHAGGRVSGVRLADGAGSDVVAADVVLVAIGCTPNTEWLADSGLTVRDGLVCDEYCAAAPGVYGVGDVARWYNPLFAAEMRVEHRTHAGEQATAVARELAGTGERRPFAPVPYFWSDQYDTRVQAHGRLRGHDEARVLDSDPARRRLLVVYRTGDRITGVLAAGLPPRMLRGWRALVAARTPWRAALAGPSAA</sequence>
<evidence type="ECO:0000256" key="3">
    <source>
        <dbReference type="ARBA" id="ARBA00022827"/>
    </source>
</evidence>
<keyword evidence="8" id="KW-1185">Reference proteome</keyword>
<dbReference type="InterPro" id="IPR016156">
    <property type="entry name" value="FAD/NAD-linked_Rdtase_dimer_sf"/>
</dbReference>
<comment type="cofactor">
    <cofactor evidence="1">
        <name>FAD</name>
        <dbReference type="ChEBI" id="CHEBI:57692"/>
    </cofactor>
</comment>
<dbReference type="InterPro" id="IPR050446">
    <property type="entry name" value="FAD-oxidoreductase/Apoptosis"/>
</dbReference>
<dbReference type="Gene3D" id="3.50.50.60">
    <property type="entry name" value="FAD/NAD(P)-binding domain"/>
    <property type="match status" value="2"/>
</dbReference>
<proteinExistence type="predicted"/>
<evidence type="ECO:0000313" key="8">
    <source>
        <dbReference type="Proteomes" id="UP000436138"/>
    </source>
</evidence>
<dbReference type="PRINTS" id="PR00368">
    <property type="entry name" value="FADPNR"/>
</dbReference>
<organism evidence="7 8">
    <name type="scientific">Streptomyces broussonetiae</name>
    <dbReference type="NCBI Taxonomy" id="2686304"/>
    <lineage>
        <taxon>Bacteria</taxon>
        <taxon>Bacillati</taxon>
        <taxon>Actinomycetota</taxon>
        <taxon>Actinomycetes</taxon>
        <taxon>Kitasatosporales</taxon>
        <taxon>Streptomycetaceae</taxon>
        <taxon>Streptomyces</taxon>
    </lineage>
</organism>
<dbReference type="Gene3D" id="3.30.390.30">
    <property type="match status" value="1"/>
</dbReference>
<evidence type="ECO:0000313" key="7">
    <source>
        <dbReference type="EMBL" id="QHA03352.1"/>
    </source>
</evidence>
<dbReference type="Pfam" id="PF14759">
    <property type="entry name" value="Reductase_C"/>
    <property type="match status" value="1"/>
</dbReference>
<dbReference type="Pfam" id="PF07992">
    <property type="entry name" value="Pyr_redox_2"/>
    <property type="match status" value="1"/>
</dbReference>
<feature type="domain" description="Reductase C-terminal" evidence="6">
    <location>
        <begin position="323"/>
        <end position="400"/>
    </location>
</feature>
<keyword evidence="3" id="KW-0274">FAD</keyword>
<dbReference type="Proteomes" id="UP000436138">
    <property type="component" value="Chromosome"/>
</dbReference>
<evidence type="ECO:0000256" key="2">
    <source>
        <dbReference type="ARBA" id="ARBA00022630"/>
    </source>
</evidence>
<dbReference type="PANTHER" id="PTHR43557">
    <property type="entry name" value="APOPTOSIS-INDUCING FACTOR 1"/>
    <property type="match status" value="1"/>
</dbReference>
<evidence type="ECO:0000259" key="6">
    <source>
        <dbReference type="Pfam" id="PF14759"/>
    </source>
</evidence>
<dbReference type="KEGG" id="sbro:GQF42_08790"/>
<dbReference type="SUPFAM" id="SSF55424">
    <property type="entry name" value="FAD/NAD-linked reductases, dimerisation (C-terminal) domain"/>
    <property type="match status" value="1"/>
</dbReference>
<dbReference type="PRINTS" id="PR00411">
    <property type="entry name" value="PNDRDTASEI"/>
</dbReference>
<reference evidence="7 8" key="1">
    <citation type="submission" date="2019-12" db="EMBL/GenBank/DDBJ databases">
        <title>Streptomyces sp. strain T44 isolated from rhizosphere soil of Broussonetia papyrifera.</title>
        <authorList>
            <person name="Mo P."/>
        </authorList>
    </citation>
    <scope>NUCLEOTIDE SEQUENCE [LARGE SCALE GENOMIC DNA]</scope>
    <source>
        <strain evidence="7 8">T44</strain>
    </source>
</reference>
<dbReference type="InterPro" id="IPR023753">
    <property type="entry name" value="FAD/NAD-binding_dom"/>
</dbReference>
<evidence type="ECO:0000256" key="1">
    <source>
        <dbReference type="ARBA" id="ARBA00001974"/>
    </source>
</evidence>
<evidence type="ECO:0000259" key="5">
    <source>
        <dbReference type="Pfam" id="PF07992"/>
    </source>
</evidence>
<dbReference type="GO" id="GO:0016651">
    <property type="term" value="F:oxidoreductase activity, acting on NAD(P)H"/>
    <property type="evidence" value="ECO:0007669"/>
    <property type="project" value="TreeGrafter"/>
</dbReference>
<dbReference type="GO" id="GO:0005737">
    <property type="term" value="C:cytoplasm"/>
    <property type="evidence" value="ECO:0007669"/>
    <property type="project" value="TreeGrafter"/>
</dbReference>
<dbReference type="InterPro" id="IPR028202">
    <property type="entry name" value="Reductase_C"/>
</dbReference>
<dbReference type="AlphaFoldDB" id="A0A6I6MVA5"/>
<gene>
    <name evidence="7" type="ORF">GQF42_08790</name>
</gene>
<evidence type="ECO:0000256" key="4">
    <source>
        <dbReference type="ARBA" id="ARBA00023002"/>
    </source>
</evidence>
<dbReference type="RefSeq" id="WP_158919087.1">
    <property type="nucleotide sequence ID" value="NZ_CP047020.1"/>
</dbReference>
<dbReference type="SUPFAM" id="SSF51905">
    <property type="entry name" value="FAD/NAD(P)-binding domain"/>
    <property type="match status" value="2"/>
</dbReference>
<dbReference type="PANTHER" id="PTHR43557:SF2">
    <property type="entry name" value="RIESKE DOMAIN-CONTAINING PROTEIN-RELATED"/>
    <property type="match status" value="1"/>
</dbReference>
<accession>A0A6I6MVA5</accession>
<name>A0A6I6MVA5_9ACTN</name>
<dbReference type="InterPro" id="IPR036188">
    <property type="entry name" value="FAD/NAD-bd_sf"/>
</dbReference>
<dbReference type="EMBL" id="CP047020">
    <property type="protein sequence ID" value="QHA03352.1"/>
    <property type="molecule type" value="Genomic_DNA"/>
</dbReference>
<keyword evidence="4" id="KW-0560">Oxidoreductase</keyword>
<keyword evidence="2" id="KW-0285">Flavoprotein</keyword>
<feature type="domain" description="FAD/NAD(P)-binding" evidence="5">
    <location>
        <begin position="3"/>
        <end position="302"/>
    </location>
</feature>
<protein>
    <submittedName>
        <fullName evidence="7">NAD(P)/FAD-dependent oxidoreductase</fullName>
    </submittedName>
</protein>